<reference evidence="1" key="1">
    <citation type="submission" date="2014-09" db="EMBL/GenBank/DDBJ databases">
        <authorList>
            <person name="Magalhaes I.L.F."/>
            <person name="Oliveira U."/>
            <person name="Santos F.R."/>
            <person name="Vidigal T.H.D.A."/>
            <person name="Brescovit A.D."/>
            <person name="Santos A.J."/>
        </authorList>
    </citation>
    <scope>NUCLEOTIDE SEQUENCE</scope>
    <source>
        <tissue evidence="1">Shoot tissue taken approximately 20 cm above the soil surface</tissue>
    </source>
</reference>
<proteinExistence type="predicted"/>
<accession>A0A0A9E5R9</accession>
<organism evidence="1">
    <name type="scientific">Arundo donax</name>
    <name type="common">Giant reed</name>
    <name type="synonym">Donax arundinaceus</name>
    <dbReference type="NCBI Taxonomy" id="35708"/>
    <lineage>
        <taxon>Eukaryota</taxon>
        <taxon>Viridiplantae</taxon>
        <taxon>Streptophyta</taxon>
        <taxon>Embryophyta</taxon>
        <taxon>Tracheophyta</taxon>
        <taxon>Spermatophyta</taxon>
        <taxon>Magnoliopsida</taxon>
        <taxon>Liliopsida</taxon>
        <taxon>Poales</taxon>
        <taxon>Poaceae</taxon>
        <taxon>PACMAD clade</taxon>
        <taxon>Arundinoideae</taxon>
        <taxon>Arundineae</taxon>
        <taxon>Arundo</taxon>
    </lineage>
</organism>
<name>A0A0A9E5R9_ARUDO</name>
<dbReference type="EMBL" id="GBRH01206563">
    <property type="protein sequence ID" value="JAD91332.1"/>
    <property type="molecule type" value="Transcribed_RNA"/>
</dbReference>
<protein>
    <submittedName>
        <fullName evidence="1">Uncharacterized protein</fullName>
    </submittedName>
</protein>
<evidence type="ECO:0000313" key="1">
    <source>
        <dbReference type="EMBL" id="JAD91332.1"/>
    </source>
</evidence>
<reference evidence="1" key="2">
    <citation type="journal article" date="2015" name="Data Brief">
        <title>Shoot transcriptome of the giant reed, Arundo donax.</title>
        <authorList>
            <person name="Barrero R.A."/>
            <person name="Guerrero F.D."/>
            <person name="Moolhuijzen P."/>
            <person name="Goolsby J.A."/>
            <person name="Tidwell J."/>
            <person name="Bellgard S.E."/>
            <person name="Bellgard M.I."/>
        </authorList>
    </citation>
    <scope>NUCLEOTIDE SEQUENCE</scope>
    <source>
        <tissue evidence="1">Shoot tissue taken approximately 20 cm above the soil surface</tissue>
    </source>
</reference>
<sequence>MWEQIIKNFWRTSYVRKIH</sequence>
<dbReference type="AlphaFoldDB" id="A0A0A9E5R9"/>